<feature type="compositionally biased region" description="Basic residues" evidence="1">
    <location>
        <begin position="198"/>
        <end position="210"/>
    </location>
</feature>
<evidence type="ECO:0000256" key="1">
    <source>
        <dbReference type="SAM" id="MobiDB-lite"/>
    </source>
</evidence>
<dbReference type="Proteomes" id="UP000324629">
    <property type="component" value="Unassembled WGS sequence"/>
</dbReference>
<accession>A0A5J4NL18</accession>
<protein>
    <submittedName>
        <fullName evidence="2">Uncharacterized protein</fullName>
    </submittedName>
</protein>
<comment type="caution">
    <text evidence="2">The sequence shown here is derived from an EMBL/GenBank/DDBJ whole genome shotgun (WGS) entry which is preliminary data.</text>
</comment>
<sequence>PSESLRLLHPAPRPNSMAFLANQPHSLSLSSLNHVTTSSYCPLPICVPSIASANRREVGRRTSCSVATSSFHKTASDWLTSTPLGTSGGGRALCQHCRSHSTERFLVPTLPHRACTHVDQSRPPADGRSNVSTLTGRWRANSCTSDVETSQFRKSHADVFWLRFGDQQTASNYLIRLQRRIDAQAQPSVLERITNAFRRRRQSPSKHRPVMSKSGSPTRTTINEAL</sequence>
<feature type="compositionally biased region" description="Polar residues" evidence="1">
    <location>
        <begin position="213"/>
        <end position="226"/>
    </location>
</feature>
<dbReference type="AlphaFoldDB" id="A0A5J4NL18"/>
<dbReference type="EMBL" id="QNGE01002174">
    <property type="protein sequence ID" value="KAA3676049.1"/>
    <property type="molecule type" value="Genomic_DNA"/>
</dbReference>
<keyword evidence="3" id="KW-1185">Reference proteome</keyword>
<evidence type="ECO:0000313" key="3">
    <source>
        <dbReference type="Proteomes" id="UP000324629"/>
    </source>
</evidence>
<gene>
    <name evidence="2" type="ORF">DEA37_0001672</name>
</gene>
<organism evidence="2 3">
    <name type="scientific">Paragonimus westermani</name>
    <dbReference type="NCBI Taxonomy" id="34504"/>
    <lineage>
        <taxon>Eukaryota</taxon>
        <taxon>Metazoa</taxon>
        <taxon>Spiralia</taxon>
        <taxon>Lophotrochozoa</taxon>
        <taxon>Platyhelminthes</taxon>
        <taxon>Trematoda</taxon>
        <taxon>Digenea</taxon>
        <taxon>Plagiorchiida</taxon>
        <taxon>Troglotremata</taxon>
        <taxon>Troglotrematidae</taxon>
        <taxon>Paragonimus</taxon>
    </lineage>
</organism>
<proteinExistence type="predicted"/>
<name>A0A5J4NL18_9TREM</name>
<feature type="region of interest" description="Disordered" evidence="1">
    <location>
        <begin position="198"/>
        <end position="226"/>
    </location>
</feature>
<feature type="non-terminal residue" evidence="2">
    <location>
        <position position="1"/>
    </location>
</feature>
<evidence type="ECO:0000313" key="2">
    <source>
        <dbReference type="EMBL" id="KAA3676049.1"/>
    </source>
</evidence>
<reference evidence="2 3" key="1">
    <citation type="journal article" date="2019" name="Gigascience">
        <title>Whole-genome sequence of the oriental lung fluke Paragonimus westermani.</title>
        <authorList>
            <person name="Oey H."/>
            <person name="Zakrzewski M."/>
            <person name="Narain K."/>
            <person name="Devi K.R."/>
            <person name="Agatsuma T."/>
            <person name="Nawaratna S."/>
            <person name="Gobert G.N."/>
            <person name="Jones M.K."/>
            <person name="Ragan M.A."/>
            <person name="McManus D.P."/>
            <person name="Krause L."/>
        </authorList>
    </citation>
    <scope>NUCLEOTIDE SEQUENCE [LARGE SCALE GENOMIC DNA]</scope>
    <source>
        <strain evidence="2 3">IND2009</strain>
    </source>
</reference>